<protein>
    <submittedName>
        <fullName evidence="9">Amino acid ABC transporter permease</fullName>
    </submittedName>
</protein>
<reference evidence="9 10" key="1">
    <citation type="submission" date="2014-07" db="EMBL/GenBank/DDBJ databases">
        <title>Draft genome of Clostridium celerecrescens 152B isolated from sediments associated with methane hydrate from Krishna Godavari basin.</title>
        <authorList>
            <person name="Honkalas V.S."/>
            <person name="Dabir A.P."/>
            <person name="Arora P."/>
            <person name="Dhakephalkar P.K."/>
        </authorList>
    </citation>
    <scope>NUCLEOTIDE SEQUENCE [LARGE SCALE GENOMIC DNA]</scope>
    <source>
        <strain evidence="9 10">152B</strain>
    </source>
</reference>
<comment type="caution">
    <text evidence="9">The sequence shown here is derived from an EMBL/GenBank/DDBJ whole genome shotgun (WGS) entry which is preliminary data.</text>
</comment>
<evidence type="ECO:0000256" key="3">
    <source>
        <dbReference type="ARBA" id="ARBA00022475"/>
    </source>
</evidence>
<keyword evidence="4 7" id="KW-0812">Transmembrane</keyword>
<feature type="domain" description="ABC transmembrane type-1" evidence="8">
    <location>
        <begin position="21"/>
        <end position="201"/>
    </location>
</feature>
<feature type="transmembrane region" description="Helical" evidence="7">
    <location>
        <begin position="57"/>
        <end position="81"/>
    </location>
</feature>
<dbReference type="InterPro" id="IPR000515">
    <property type="entry name" value="MetI-like"/>
</dbReference>
<accession>A0A084JFW5</accession>
<comment type="similarity">
    <text evidence="7">Belongs to the binding-protein-dependent transport system permease family.</text>
</comment>
<dbReference type="GO" id="GO:0022857">
    <property type="term" value="F:transmembrane transporter activity"/>
    <property type="evidence" value="ECO:0007669"/>
    <property type="project" value="InterPro"/>
</dbReference>
<evidence type="ECO:0000313" key="9">
    <source>
        <dbReference type="EMBL" id="KEZ87849.1"/>
    </source>
</evidence>
<keyword evidence="5 7" id="KW-1133">Transmembrane helix</keyword>
<dbReference type="STRING" id="29354.IO98_20475"/>
<keyword evidence="3" id="KW-1003">Cell membrane</keyword>
<sequence length="220" mass="24558">MLELFHQIFTPANVTFMLKGLRMTVMIAVLATVISTFFGTILALIRTYSSGKWKWAGGLVAAYTEFFRCTPNLLWILWIYFTVKGNKVGVSVFAISLFTSAVMAEIFRGGLNSIPMGQFEGARSQGFSFVETLIFIVLPQMYKKVLPALLSQVITIIKDTSFLKMVDVAEFMRNCSVVLGSIYDVRGMLLLFGFEALCYFTICFALSCAVRGYQKTIVTG</sequence>
<keyword evidence="6 7" id="KW-0472">Membrane</keyword>
<proteinExistence type="inferred from homology"/>
<evidence type="ECO:0000256" key="6">
    <source>
        <dbReference type="ARBA" id="ARBA00023136"/>
    </source>
</evidence>
<dbReference type="InterPro" id="IPR010065">
    <property type="entry name" value="AA_ABC_transptr_permease_3TM"/>
</dbReference>
<dbReference type="OrthoDB" id="9787841at2"/>
<dbReference type="CDD" id="cd06261">
    <property type="entry name" value="TM_PBP2"/>
    <property type="match status" value="1"/>
</dbReference>
<dbReference type="SUPFAM" id="SSF161098">
    <property type="entry name" value="MetI-like"/>
    <property type="match status" value="1"/>
</dbReference>
<comment type="subcellular location">
    <subcellularLocation>
        <location evidence="1 7">Cell membrane</location>
        <topology evidence="1 7">Multi-pass membrane protein</topology>
    </subcellularLocation>
</comment>
<evidence type="ECO:0000256" key="2">
    <source>
        <dbReference type="ARBA" id="ARBA00022448"/>
    </source>
</evidence>
<dbReference type="RefSeq" id="WP_038284091.1">
    <property type="nucleotide sequence ID" value="NZ_JPME01000029.1"/>
</dbReference>
<dbReference type="PROSITE" id="PS50928">
    <property type="entry name" value="ABC_TM1"/>
    <property type="match status" value="1"/>
</dbReference>
<dbReference type="GO" id="GO:0043190">
    <property type="term" value="C:ATP-binding cassette (ABC) transporter complex"/>
    <property type="evidence" value="ECO:0007669"/>
    <property type="project" value="InterPro"/>
</dbReference>
<dbReference type="Gene3D" id="1.10.3720.10">
    <property type="entry name" value="MetI-like"/>
    <property type="match status" value="1"/>
</dbReference>
<feature type="transmembrane region" description="Helical" evidence="7">
    <location>
        <begin position="20"/>
        <end position="45"/>
    </location>
</feature>
<dbReference type="GO" id="GO:0006865">
    <property type="term" value="P:amino acid transport"/>
    <property type="evidence" value="ECO:0007669"/>
    <property type="project" value="TreeGrafter"/>
</dbReference>
<dbReference type="Pfam" id="PF00528">
    <property type="entry name" value="BPD_transp_1"/>
    <property type="match status" value="1"/>
</dbReference>
<name>A0A084JFW5_9FIRM</name>
<dbReference type="Proteomes" id="UP000028525">
    <property type="component" value="Unassembled WGS sequence"/>
</dbReference>
<keyword evidence="2 7" id="KW-0813">Transport</keyword>
<evidence type="ECO:0000256" key="5">
    <source>
        <dbReference type="ARBA" id="ARBA00022989"/>
    </source>
</evidence>
<evidence type="ECO:0000313" key="10">
    <source>
        <dbReference type="Proteomes" id="UP000028525"/>
    </source>
</evidence>
<feature type="transmembrane region" description="Helical" evidence="7">
    <location>
        <begin position="87"/>
        <end position="106"/>
    </location>
</feature>
<evidence type="ECO:0000256" key="7">
    <source>
        <dbReference type="RuleBase" id="RU363032"/>
    </source>
</evidence>
<evidence type="ECO:0000256" key="4">
    <source>
        <dbReference type="ARBA" id="ARBA00022692"/>
    </source>
</evidence>
<evidence type="ECO:0000259" key="8">
    <source>
        <dbReference type="PROSITE" id="PS50928"/>
    </source>
</evidence>
<dbReference type="NCBIfam" id="TIGR01726">
    <property type="entry name" value="HEQRo_perm_3TM"/>
    <property type="match status" value="1"/>
</dbReference>
<dbReference type="PANTHER" id="PTHR30614">
    <property type="entry name" value="MEMBRANE COMPONENT OF AMINO ACID ABC TRANSPORTER"/>
    <property type="match status" value="1"/>
</dbReference>
<dbReference type="InterPro" id="IPR043429">
    <property type="entry name" value="ArtM/GltK/GlnP/TcyL/YhdX-like"/>
</dbReference>
<dbReference type="PANTHER" id="PTHR30614:SF41">
    <property type="entry name" value="INNER MEMBRANE AMINO-ACID ABC TRANSPORTER PERMEASE PROTEIN YHDY"/>
    <property type="match status" value="1"/>
</dbReference>
<dbReference type="EMBL" id="JPME01000029">
    <property type="protein sequence ID" value="KEZ87849.1"/>
    <property type="molecule type" value="Genomic_DNA"/>
</dbReference>
<keyword evidence="10" id="KW-1185">Reference proteome</keyword>
<dbReference type="InterPro" id="IPR035906">
    <property type="entry name" value="MetI-like_sf"/>
</dbReference>
<gene>
    <name evidence="9" type="ORF">IO98_20475</name>
</gene>
<dbReference type="AlphaFoldDB" id="A0A084JFW5"/>
<organism evidence="9 10">
    <name type="scientific">Lacrimispora celerecrescens</name>
    <dbReference type="NCBI Taxonomy" id="29354"/>
    <lineage>
        <taxon>Bacteria</taxon>
        <taxon>Bacillati</taxon>
        <taxon>Bacillota</taxon>
        <taxon>Clostridia</taxon>
        <taxon>Lachnospirales</taxon>
        <taxon>Lachnospiraceae</taxon>
        <taxon>Lacrimispora</taxon>
    </lineage>
</organism>
<feature type="transmembrane region" description="Helical" evidence="7">
    <location>
        <begin position="188"/>
        <end position="210"/>
    </location>
</feature>
<evidence type="ECO:0000256" key="1">
    <source>
        <dbReference type="ARBA" id="ARBA00004651"/>
    </source>
</evidence>